<organism evidence="1 2">
    <name type="scientific">Rhodopirellula sallentina SM41</name>
    <dbReference type="NCBI Taxonomy" id="1263870"/>
    <lineage>
        <taxon>Bacteria</taxon>
        <taxon>Pseudomonadati</taxon>
        <taxon>Planctomycetota</taxon>
        <taxon>Planctomycetia</taxon>
        <taxon>Pirellulales</taxon>
        <taxon>Pirellulaceae</taxon>
        <taxon>Rhodopirellula</taxon>
    </lineage>
</organism>
<gene>
    <name evidence="1" type="ORF">RSSM_01575</name>
</gene>
<evidence type="ECO:0000313" key="1">
    <source>
        <dbReference type="EMBL" id="EMI56976.1"/>
    </source>
</evidence>
<sequence>MNRFAVLLERHLTNFHFEQSKRLVSLSHLIPFVYGGPTCVNF</sequence>
<reference evidence="1 2" key="1">
    <citation type="journal article" date="2013" name="Mar. Genomics">
        <title>Expression of sulfatases in Rhodopirellula baltica and the diversity of sulfatases in the genus Rhodopirellula.</title>
        <authorList>
            <person name="Wegner C.E."/>
            <person name="Richter-Heitmann T."/>
            <person name="Klindworth A."/>
            <person name="Klockow C."/>
            <person name="Richter M."/>
            <person name="Achstetter T."/>
            <person name="Glockner F.O."/>
            <person name="Harder J."/>
        </authorList>
    </citation>
    <scope>NUCLEOTIDE SEQUENCE [LARGE SCALE GENOMIC DNA]</scope>
    <source>
        <strain evidence="1 2">SM41</strain>
    </source>
</reference>
<dbReference type="EMBL" id="ANOH01000116">
    <property type="protein sequence ID" value="EMI56976.1"/>
    <property type="molecule type" value="Genomic_DNA"/>
</dbReference>
<accession>M5UGK7</accession>
<protein>
    <submittedName>
        <fullName evidence="1">Uncharacterized protein</fullName>
    </submittedName>
</protein>
<dbReference type="AlphaFoldDB" id="M5UGK7"/>
<dbReference type="Proteomes" id="UP000011885">
    <property type="component" value="Unassembled WGS sequence"/>
</dbReference>
<keyword evidence="2" id="KW-1185">Reference proteome</keyword>
<name>M5UGK7_9BACT</name>
<comment type="caution">
    <text evidence="1">The sequence shown here is derived from an EMBL/GenBank/DDBJ whole genome shotgun (WGS) entry which is preliminary data.</text>
</comment>
<proteinExistence type="predicted"/>
<evidence type="ECO:0000313" key="2">
    <source>
        <dbReference type="Proteomes" id="UP000011885"/>
    </source>
</evidence>